<evidence type="ECO:0000313" key="2">
    <source>
        <dbReference type="Proteomes" id="UP001056120"/>
    </source>
</evidence>
<sequence length="147" mass="16528">MEMERGRRYWREKNIPSMKTKSAAEMDGNLSYNRIAILMDHGERIDKHMRISRHQYSFDIWVIEDEETWIPKCLFDNTTGSKTEVSVSCGTSLEIGRRRSSEGNSGGGNLADEEVVLGTHQPQNEPGRDKAINDLSHGGGSSKNTTV</sequence>
<evidence type="ECO:0000313" key="1">
    <source>
        <dbReference type="EMBL" id="KAI3755440.1"/>
    </source>
</evidence>
<reference evidence="1 2" key="2">
    <citation type="journal article" date="2022" name="Mol. Ecol. Resour.">
        <title>The genomes of chicory, endive, great burdock and yacon provide insights into Asteraceae paleo-polyploidization history and plant inulin production.</title>
        <authorList>
            <person name="Fan W."/>
            <person name="Wang S."/>
            <person name="Wang H."/>
            <person name="Wang A."/>
            <person name="Jiang F."/>
            <person name="Liu H."/>
            <person name="Zhao H."/>
            <person name="Xu D."/>
            <person name="Zhang Y."/>
        </authorList>
    </citation>
    <scope>NUCLEOTIDE SEQUENCE [LARGE SCALE GENOMIC DNA]</scope>
    <source>
        <strain evidence="2">cv. Yunnan</strain>
        <tissue evidence="1">Leaves</tissue>
    </source>
</reference>
<dbReference type="EMBL" id="CM042035">
    <property type="protein sequence ID" value="KAI3755440.1"/>
    <property type="molecule type" value="Genomic_DNA"/>
</dbReference>
<proteinExistence type="predicted"/>
<organism evidence="1 2">
    <name type="scientific">Smallanthus sonchifolius</name>
    <dbReference type="NCBI Taxonomy" id="185202"/>
    <lineage>
        <taxon>Eukaryota</taxon>
        <taxon>Viridiplantae</taxon>
        <taxon>Streptophyta</taxon>
        <taxon>Embryophyta</taxon>
        <taxon>Tracheophyta</taxon>
        <taxon>Spermatophyta</taxon>
        <taxon>Magnoliopsida</taxon>
        <taxon>eudicotyledons</taxon>
        <taxon>Gunneridae</taxon>
        <taxon>Pentapetalae</taxon>
        <taxon>asterids</taxon>
        <taxon>campanulids</taxon>
        <taxon>Asterales</taxon>
        <taxon>Asteraceae</taxon>
        <taxon>Asteroideae</taxon>
        <taxon>Heliantheae alliance</taxon>
        <taxon>Millerieae</taxon>
        <taxon>Smallanthus</taxon>
    </lineage>
</organism>
<protein>
    <submittedName>
        <fullName evidence="1">Uncharacterized protein</fullName>
    </submittedName>
</protein>
<accession>A0ACB9E9R5</accession>
<comment type="caution">
    <text evidence="1">The sequence shown here is derived from an EMBL/GenBank/DDBJ whole genome shotgun (WGS) entry which is preliminary data.</text>
</comment>
<name>A0ACB9E9R5_9ASTR</name>
<gene>
    <name evidence="1" type="ORF">L1987_55240</name>
</gene>
<reference evidence="2" key="1">
    <citation type="journal article" date="2022" name="Mol. Ecol. Resour.">
        <title>The genomes of chicory, endive, great burdock and yacon provide insights into Asteraceae palaeo-polyploidization history and plant inulin production.</title>
        <authorList>
            <person name="Fan W."/>
            <person name="Wang S."/>
            <person name="Wang H."/>
            <person name="Wang A."/>
            <person name="Jiang F."/>
            <person name="Liu H."/>
            <person name="Zhao H."/>
            <person name="Xu D."/>
            <person name="Zhang Y."/>
        </authorList>
    </citation>
    <scope>NUCLEOTIDE SEQUENCE [LARGE SCALE GENOMIC DNA]</scope>
    <source>
        <strain evidence="2">cv. Yunnan</strain>
    </source>
</reference>
<dbReference type="Proteomes" id="UP001056120">
    <property type="component" value="Linkage Group LG18"/>
</dbReference>
<keyword evidence="2" id="KW-1185">Reference proteome</keyword>